<feature type="compositionally biased region" description="Polar residues" evidence="2">
    <location>
        <begin position="1446"/>
        <end position="1462"/>
    </location>
</feature>
<dbReference type="STRING" id="933852.A0A0C2X085"/>
<reference evidence="3 4" key="1">
    <citation type="submission" date="2014-04" db="EMBL/GenBank/DDBJ databases">
        <authorList>
            <consortium name="DOE Joint Genome Institute"/>
            <person name="Kuo A."/>
            <person name="Zuccaro A."/>
            <person name="Kohler A."/>
            <person name="Nagy L.G."/>
            <person name="Floudas D."/>
            <person name="Copeland A."/>
            <person name="Barry K.W."/>
            <person name="Cichocki N."/>
            <person name="Veneault-Fourrey C."/>
            <person name="LaButti K."/>
            <person name="Lindquist E.A."/>
            <person name="Lipzen A."/>
            <person name="Lundell T."/>
            <person name="Morin E."/>
            <person name="Murat C."/>
            <person name="Sun H."/>
            <person name="Tunlid A."/>
            <person name="Henrissat B."/>
            <person name="Grigoriev I.V."/>
            <person name="Hibbett D.S."/>
            <person name="Martin F."/>
            <person name="Nordberg H.P."/>
            <person name="Cantor M.N."/>
            <person name="Hua S.X."/>
        </authorList>
    </citation>
    <scope>NUCLEOTIDE SEQUENCE [LARGE SCALE GENOMIC DNA]</scope>
    <source>
        <strain evidence="3 4">MAFF 305830</strain>
    </source>
</reference>
<feature type="region of interest" description="Disordered" evidence="2">
    <location>
        <begin position="1347"/>
        <end position="1420"/>
    </location>
</feature>
<dbReference type="OrthoDB" id="2591260at2759"/>
<feature type="region of interest" description="Disordered" evidence="2">
    <location>
        <begin position="1"/>
        <end position="41"/>
    </location>
</feature>
<feature type="region of interest" description="Disordered" evidence="2">
    <location>
        <begin position="1196"/>
        <end position="1278"/>
    </location>
</feature>
<evidence type="ECO:0000256" key="2">
    <source>
        <dbReference type="SAM" id="MobiDB-lite"/>
    </source>
</evidence>
<dbReference type="InterPro" id="IPR016024">
    <property type="entry name" value="ARM-type_fold"/>
</dbReference>
<organism evidence="3 4">
    <name type="scientific">Serendipita vermifera MAFF 305830</name>
    <dbReference type="NCBI Taxonomy" id="933852"/>
    <lineage>
        <taxon>Eukaryota</taxon>
        <taxon>Fungi</taxon>
        <taxon>Dikarya</taxon>
        <taxon>Basidiomycota</taxon>
        <taxon>Agaricomycotina</taxon>
        <taxon>Agaricomycetes</taxon>
        <taxon>Sebacinales</taxon>
        <taxon>Serendipitaceae</taxon>
        <taxon>Serendipita</taxon>
    </lineage>
</organism>
<dbReference type="SUPFAM" id="SSF48371">
    <property type="entry name" value="ARM repeat"/>
    <property type="match status" value="1"/>
</dbReference>
<sequence>MATTYATPQANKENTGDARAAAPTIITPSSVENAGSSQSSLSKQRVIFSGRNLEHFFEPVLPANPTPLSTQEPSKSILKKRSYDEFLADDALFGSLVPQRSSTPEPETKDDLNVYLVSPVTTLVQSVHDSRAGEVNNTDIIEAYCVLTARIRAKVLLTPVVAAAGTNEPSVEKPEPVTGLHPAMEPVQEHIDHLVCAMTRDITRALEDPMKTAPVSTSMVETDPAATLPSPPSSSPVSVDSQSTVKRSGMNEQQVKHARDLCTVSQSAMKLLASLFCFTECVQSGELFTETHLSALLNALLAIPLSSPLPTPNSRKTSALSITLLTAFSTLLSSSESLFASAIAGIVSPNIQAITTSLRRGIDGELGREGKKGAAADSLRATIRFSIAQPDFFAAPFCTTLVPSLVKLLGTSSGVLQIQAGNALASIASAVSKAHLNPSELKLSTPDSNLDLEVGMLMRACFALRPAKGKGKGEIQLTPVLHNITKLFQALNAVCASRDAASTAGDGADGKPKEAPTPAVQAAAHMSAMWSLTVLSALIVLTDGCLFHTARKPGEKAGSKGQLVIGTGDSAAPASTAAKIIRILLDNKRTAIRTAASWAWRAFVWAVMREFERMDEEEDTTPNEDDSDEEKEEDEQDAGYTKHQKQRVQLVRRTFDFMDKGVGVGVICSLLVGSAGREDRELRLDLAIEALLVMARRKASASDAIQVLQRLLSTEGLDDQEDAEEGGPTLGWDINKFLPAPLLDGRLAEADSRSLLALAAEEKQAAKEADWVYEITPVTKSECKRRWSSFCEIWKIAVKHFGLHDNGTVMPSILELWAALLSRCSKPPSELILPFLEEPPHVWLNVANPDGAPRQITAHRVVQARFVNAHWCAMVHRFGPSHQMRKLAMEIYDQCLATFKFGETEGKVQDVCLELFYVLAEVESSVVVLIMEHEDLDADAKREFWTDAAKTPATAHKDELMRALSVAPFGEPRPFELTDADWESWEKLWQLYMDHDDSVGGRLMLQRLFAEQLTGNMLPQEACRIVASMVKSLPMPIKGSMDLTALFTMINQSLVMAYQSGSMDNMTVATKNLYTLTENFHQFTAEAFSSLSSGLVMWISDPDTLFSEADYDLIVGSTYDAVLRFLRKLPVNEETLADHSDILACITTRITAKAGTIKAFHSFWTEVYADVVSLDDVPDELRPLLLIREDESIMSQVEESSIPSPVDLPADSSFELPDLETSSSFELSPPPTPPSDTETLPPDDESHDPLSHAAPASECPEETDSDEESTMRTTKWTGSCEDLTQQVTGGRVAQSPYKASRPGGYLFSFQSPGSPIPGLGLYSSKPGTFHSSITANVARSPMAIIASSSSEDLSTPSSPYSRKRRAWDDEACTPVKRRKQERPDSDSDSDDDRTPIRPWFDSEGDQEKPDTSMVVPFQPFSKHNLPNGAYKFTGVSQATKEVAAANSVSGTTSSRRNPSIQAGNKGILPENAASFFVESAPLERNNPSAKRRRVIDPPTAQSPLSLQMAPYSDEVGPSSDDSPSDSIPASDDTVIAGIVSPSGIVSPAMAPAEAASDESTESPLKALVHRKKRLQESKLRSEVSASSMGASVSKSRTQVSSQAQLVDIQARQAMLTACQLMPSLDEVGLKRLSSYLEQMQAKVQDELRRKSESDQE</sequence>
<feature type="region of interest" description="Disordered" evidence="2">
    <location>
        <begin position="1571"/>
        <end position="1599"/>
    </location>
</feature>
<evidence type="ECO:0000313" key="3">
    <source>
        <dbReference type="EMBL" id="KIM22957.1"/>
    </source>
</evidence>
<dbReference type="EMBL" id="KN824345">
    <property type="protein sequence ID" value="KIM22957.1"/>
    <property type="molecule type" value="Genomic_DNA"/>
</dbReference>
<dbReference type="Proteomes" id="UP000054097">
    <property type="component" value="Unassembled WGS sequence"/>
</dbReference>
<feature type="compositionally biased region" description="Low complexity" evidence="2">
    <location>
        <begin position="1582"/>
        <end position="1595"/>
    </location>
</feature>
<protein>
    <recommendedName>
        <fullName evidence="5">Telomere-associated protein Rif1 N-terminal domain-containing protein</fullName>
    </recommendedName>
</protein>
<reference evidence="4" key="2">
    <citation type="submission" date="2015-01" db="EMBL/GenBank/DDBJ databases">
        <title>Evolutionary Origins and Diversification of the Mycorrhizal Mutualists.</title>
        <authorList>
            <consortium name="DOE Joint Genome Institute"/>
            <consortium name="Mycorrhizal Genomics Consortium"/>
            <person name="Kohler A."/>
            <person name="Kuo A."/>
            <person name="Nagy L.G."/>
            <person name="Floudas D."/>
            <person name="Copeland A."/>
            <person name="Barry K.W."/>
            <person name="Cichocki N."/>
            <person name="Veneault-Fourrey C."/>
            <person name="LaButti K."/>
            <person name="Lindquist E.A."/>
            <person name="Lipzen A."/>
            <person name="Lundell T."/>
            <person name="Morin E."/>
            <person name="Murat C."/>
            <person name="Riley R."/>
            <person name="Ohm R."/>
            <person name="Sun H."/>
            <person name="Tunlid A."/>
            <person name="Henrissat B."/>
            <person name="Grigoriev I.V."/>
            <person name="Hibbett D.S."/>
            <person name="Martin F."/>
        </authorList>
    </citation>
    <scope>NUCLEOTIDE SEQUENCE [LARGE SCALE GENOMIC DNA]</scope>
    <source>
        <strain evidence="4">MAFF 305830</strain>
    </source>
</reference>
<proteinExistence type="predicted"/>
<evidence type="ECO:0008006" key="5">
    <source>
        <dbReference type="Google" id="ProtNLM"/>
    </source>
</evidence>
<feature type="compositionally biased region" description="Low complexity" evidence="2">
    <location>
        <begin position="1512"/>
        <end position="1531"/>
    </location>
</feature>
<feature type="compositionally biased region" description="Polar residues" evidence="2">
    <location>
        <begin position="26"/>
        <end position="41"/>
    </location>
</feature>
<feature type="compositionally biased region" description="Polar residues" evidence="2">
    <location>
        <begin position="1"/>
        <end position="13"/>
    </location>
</feature>
<gene>
    <name evidence="3" type="ORF">M408DRAFT_332628</name>
</gene>
<feature type="region of interest" description="Disordered" evidence="2">
    <location>
        <begin position="1440"/>
        <end position="1531"/>
    </location>
</feature>
<feature type="compositionally biased region" description="Low complexity" evidence="2">
    <location>
        <begin position="1347"/>
        <end position="1360"/>
    </location>
</feature>
<feature type="compositionally biased region" description="Acidic residues" evidence="2">
    <location>
        <begin position="1259"/>
        <end position="1268"/>
    </location>
</feature>
<feature type="region of interest" description="Disordered" evidence="2">
    <location>
        <begin position="614"/>
        <end position="645"/>
    </location>
</feature>
<accession>A0A0C2X085</accession>
<feature type="coiled-coil region" evidence="1">
    <location>
        <begin position="1629"/>
        <end position="1656"/>
    </location>
</feature>
<feature type="compositionally biased region" description="Acidic residues" evidence="2">
    <location>
        <begin position="614"/>
        <end position="637"/>
    </location>
</feature>
<feature type="region of interest" description="Disordered" evidence="2">
    <location>
        <begin position="214"/>
        <end position="252"/>
    </location>
</feature>
<name>A0A0C2X085_SERVB</name>
<keyword evidence="4" id="KW-1185">Reference proteome</keyword>
<dbReference type="HOGENOM" id="CLU_247199_0_0_1"/>
<evidence type="ECO:0000256" key="1">
    <source>
        <dbReference type="SAM" id="Coils"/>
    </source>
</evidence>
<keyword evidence="1" id="KW-0175">Coiled coil</keyword>
<evidence type="ECO:0000313" key="4">
    <source>
        <dbReference type="Proteomes" id="UP000054097"/>
    </source>
</evidence>